<gene>
    <name evidence="2" type="ORF">I6J41_34190</name>
    <name evidence="1" type="ORF">I6J42_34565</name>
</gene>
<reference evidence="3 4" key="1">
    <citation type="submission" date="2021-02" db="EMBL/GenBank/DDBJ databases">
        <title>FDA dAtabase for Regulatory Grade micrObial Sequences (FDA-ARGOS): Supporting development and validation of Infectious Disease Dx tests.</title>
        <authorList>
            <person name="Sproer C."/>
            <person name="Gronow S."/>
            <person name="Severitt S."/>
            <person name="Schroder I."/>
            <person name="Tallon L."/>
            <person name="Sadzewicz L."/>
            <person name="Zhao X."/>
            <person name="Boylan J."/>
            <person name="Ott S."/>
            <person name="Bowen H."/>
            <person name="Vavikolanu K."/>
            <person name="Mehta A."/>
            <person name="Aluvathingal J."/>
            <person name="Nadendla S."/>
            <person name="Lowell S."/>
            <person name="Myers T."/>
            <person name="Yan Y."/>
            <person name="Sichtig H."/>
        </authorList>
    </citation>
    <scope>NUCLEOTIDE SEQUENCE [LARGE SCALE GENOMIC DNA]</scope>
    <source>
        <strain evidence="2 3">FDAARGOS_1211</strain>
        <strain evidence="1 4">FDAARGOS_1212</strain>
        <plasmid evidence="2 3">unnamed1</plasmid>
        <plasmid evidence="1 4">unnamed3</plasmid>
    </source>
</reference>
<dbReference type="Proteomes" id="UP000623926">
    <property type="component" value="Plasmid unnamed3"/>
</dbReference>
<protein>
    <submittedName>
        <fullName evidence="1">HEAT repeat domain-containing protein</fullName>
    </submittedName>
</protein>
<evidence type="ECO:0000313" key="4">
    <source>
        <dbReference type="Proteomes" id="UP000623926"/>
    </source>
</evidence>
<geneLocation type="plasmid" evidence="2 3">
    <name>unnamed1</name>
</geneLocation>
<dbReference type="Gene3D" id="1.25.10.10">
    <property type="entry name" value="Leucine-rich Repeat Variant"/>
    <property type="match status" value="1"/>
</dbReference>
<dbReference type="EMBL" id="CP070250">
    <property type="protein sequence ID" value="QRV45848.1"/>
    <property type="molecule type" value="Genomic_DNA"/>
</dbReference>
<dbReference type="SUPFAM" id="SSF48371">
    <property type="entry name" value="ARM repeat"/>
    <property type="match status" value="1"/>
</dbReference>
<proteinExistence type="predicted"/>
<dbReference type="RefSeq" id="WP_030112164.1">
    <property type="nucleotide sequence ID" value="NZ_CP070243.1"/>
</dbReference>
<dbReference type="EMBL" id="CP070247">
    <property type="protein sequence ID" value="QRV39198.1"/>
    <property type="molecule type" value="Genomic_DNA"/>
</dbReference>
<dbReference type="InterPro" id="IPR011989">
    <property type="entry name" value="ARM-like"/>
</dbReference>
<evidence type="ECO:0000313" key="1">
    <source>
        <dbReference type="EMBL" id="QRV39198.1"/>
    </source>
</evidence>
<dbReference type="InterPro" id="IPR016024">
    <property type="entry name" value="ARM-type_fold"/>
</dbReference>
<keyword evidence="1" id="KW-0614">Plasmid</keyword>
<organism evidence="1 4">
    <name type="scientific">Streptomyces californicus</name>
    <dbReference type="NCBI Taxonomy" id="67351"/>
    <lineage>
        <taxon>Bacteria</taxon>
        <taxon>Bacillati</taxon>
        <taxon>Actinomycetota</taxon>
        <taxon>Actinomycetes</taxon>
        <taxon>Kitasatosporales</taxon>
        <taxon>Streptomycetaceae</taxon>
        <taxon>Streptomyces</taxon>
    </lineage>
</organism>
<evidence type="ECO:0000313" key="2">
    <source>
        <dbReference type="EMBL" id="QRV45848.1"/>
    </source>
</evidence>
<accession>A0ABD7D9T0</accession>
<dbReference type="InterPro" id="IPR004155">
    <property type="entry name" value="PBS_lyase_HEAT"/>
</dbReference>
<name>A0ABD7D9T0_9ACTN</name>
<evidence type="ECO:0000313" key="3">
    <source>
        <dbReference type="Proteomes" id="UP000598054"/>
    </source>
</evidence>
<dbReference type="Pfam" id="PF13646">
    <property type="entry name" value="HEAT_2"/>
    <property type="match status" value="1"/>
</dbReference>
<keyword evidence="3" id="KW-1185">Reference proteome</keyword>
<dbReference type="SMART" id="SM00567">
    <property type="entry name" value="EZ_HEAT"/>
    <property type="match status" value="4"/>
</dbReference>
<geneLocation type="plasmid" evidence="1 4">
    <name>unnamed3</name>
</geneLocation>
<dbReference type="AlphaFoldDB" id="A0ABD7D9T0"/>
<dbReference type="GeneID" id="63984680"/>
<sequence>MIKGHEGGLLAGLDDIDWAKLHHAYGSAHDFPGQLRLVCCDDEDLRKSAWLHLFNTIFHQGSRYTSSAAAVPFFARIARSGPGHARPTALHMLTRLAVDWHDAYTLPAGIDTATWRALAAENTPERMAAWYEGRLAAENDPERRSILKEARDFCLEGGTPDSHASTLPSYDAVRTELRNLYPLMEDPDPEIRVRTAYLLAWFPEEGARTIPHLMACLDREQHTQARATALVAAGLVGDHSLLPRLRPYLSVPEPLVRWAAATALARLLTTGSSPDAGGEELVARVIEELTQAATTPPSAPDVPEAVYNGGDLRGYAARALAPLAVHASHPVLPVIMDALSADTAVAAEAVIAALAGAFPGEAPPGTVPFAALNAGTQHILRCVARRGPWDQYETPVENCLRDLRLPDNRAALSEYVHPADSTPSPHATPCHPGRRCRQPLGPVDGPPQILPEPAWGESCPALWDRAPHSARMAGCDRTPCPCWADPARTVLTQKP</sequence>
<dbReference type="Proteomes" id="UP000598054">
    <property type="component" value="Plasmid unnamed1"/>
</dbReference>